<evidence type="ECO:0000313" key="2">
    <source>
        <dbReference type="WBParaSite" id="nRc.2.0.1.t35476-RA"/>
    </source>
</evidence>
<protein>
    <submittedName>
        <fullName evidence="2">Uncharacterized protein</fullName>
    </submittedName>
</protein>
<organism evidence="1 2">
    <name type="scientific">Romanomermis culicivorax</name>
    <name type="common">Nematode worm</name>
    <dbReference type="NCBI Taxonomy" id="13658"/>
    <lineage>
        <taxon>Eukaryota</taxon>
        <taxon>Metazoa</taxon>
        <taxon>Ecdysozoa</taxon>
        <taxon>Nematoda</taxon>
        <taxon>Enoplea</taxon>
        <taxon>Dorylaimia</taxon>
        <taxon>Mermithida</taxon>
        <taxon>Mermithoidea</taxon>
        <taxon>Mermithidae</taxon>
        <taxon>Romanomermis</taxon>
    </lineage>
</organism>
<dbReference type="Proteomes" id="UP000887565">
    <property type="component" value="Unplaced"/>
</dbReference>
<accession>A0A915KBK9</accession>
<evidence type="ECO:0000313" key="1">
    <source>
        <dbReference type="Proteomes" id="UP000887565"/>
    </source>
</evidence>
<dbReference type="AlphaFoldDB" id="A0A915KBK9"/>
<proteinExistence type="predicted"/>
<name>A0A915KBK9_ROMCU</name>
<sequence>MLMNVTEKFDSISIENKLELMDDEILLSPKPVSLNKSVSIVQLSNFDFYTNLHINRYAGDMEAFTQNTTMMLTNTLIANSQNFTTIFLSSFWLNRNKYQTLDLVFKDQTIQLKDFIGLSKKEKM</sequence>
<dbReference type="WBParaSite" id="nRc.2.0.1.t35476-RA">
    <property type="protein sequence ID" value="nRc.2.0.1.t35476-RA"/>
    <property type="gene ID" value="nRc.2.0.1.g35476"/>
</dbReference>
<keyword evidence="1" id="KW-1185">Reference proteome</keyword>
<reference evidence="2" key="1">
    <citation type="submission" date="2022-11" db="UniProtKB">
        <authorList>
            <consortium name="WormBaseParasite"/>
        </authorList>
    </citation>
    <scope>IDENTIFICATION</scope>
</reference>